<evidence type="ECO:0000259" key="7">
    <source>
        <dbReference type="PROSITE" id="PS50850"/>
    </source>
</evidence>
<evidence type="ECO:0000313" key="9">
    <source>
        <dbReference type="Proteomes" id="UP000443090"/>
    </source>
</evidence>
<evidence type="ECO:0000256" key="5">
    <source>
        <dbReference type="ARBA" id="ARBA00023136"/>
    </source>
</evidence>
<comment type="caution">
    <text evidence="8">The sequence shown here is derived from an EMBL/GenBank/DDBJ whole genome shotgun (WGS) entry which is preliminary data.</text>
</comment>
<dbReference type="OrthoDB" id="5422244at2759"/>
<dbReference type="Pfam" id="PF00083">
    <property type="entry name" value="Sugar_tr"/>
    <property type="match status" value="1"/>
</dbReference>
<dbReference type="GO" id="GO:0005351">
    <property type="term" value="F:carbohydrate:proton symporter activity"/>
    <property type="evidence" value="ECO:0007669"/>
    <property type="project" value="TreeGrafter"/>
</dbReference>
<evidence type="ECO:0000256" key="2">
    <source>
        <dbReference type="ARBA" id="ARBA00010992"/>
    </source>
</evidence>
<dbReference type="Gene3D" id="1.20.1250.20">
    <property type="entry name" value="MFS general substrate transporter like domains"/>
    <property type="match status" value="1"/>
</dbReference>
<dbReference type="PANTHER" id="PTHR48022:SF61">
    <property type="entry name" value="HIGH AFFINITY GLUCOSE TRANSPORTER RGT2"/>
    <property type="match status" value="1"/>
</dbReference>
<protein>
    <submittedName>
        <fullName evidence="8">High-affinity glucose transporter</fullName>
    </submittedName>
</protein>
<keyword evidence="8" id="KW-0762">Sugar transport</keyword>
<proteinExistence type="inferred from homology"/>
<evidence type="ECO:0000256" key="3">
    <source>
        <dbReference type="ARBA" id="ARBA00022692"/>
    </source>
</evidence>
<evidence type="ECO:0000256" key="4">
    <source>
        <dbReference type="ARBA" id="ARBA00022989"/>
    </source>
</evidence>
<dbReference type="EMBL" id="QGMI01000324">
    <property type="protein sequence ID" value="TVY42522.1"/>
    <property type="molecule type" value="Genomic_DNA"/>
</dbReference>
<comment type="similarity">
    <text evidence="2">Belongs to the major facilitator superfamily. Sugar transporter (TC 2.A.1.1) family.</text>
</comment>
<evidence type="ECO:0000256" key="6">
    <source>
        <dbReference type="SAM" id="Phobius"/>
    </source>
</evidence>
<comment type="subcellular location">
    <subcellularLocation>
        <location evidence="1">Membrane</location>
        <topology evidence="1">Multi-pass membrane protein</topology>
    </subcellularLocation>
</comment>
<evidence type="ECO:0000313" key="8">
    <source>
        <dbReference type="EMBL" id="TVY42522.1"/>
    </source>
</evidence>
<organism evidence="8 9">
    <name type="scientific">Lachnellula occidentalis</name>
    <dbReference type="NCBI Taxonomy" id="215460"/>
    <lineage>
        <taxon>Eukaryota</taxon>
        <taxon>Fungi</taxon>
        <taxon>Dikarya</taxon>
        <taxon>Ascomycota</taxon>
        <taxon>Pezizomycotina</taxon>
        <taxon>Leotiomycetes</taxon>
        <taxon>Helotiales</taxon>
        <taxon>Lachnaceae</taxon>
        <taxon>Lachnellula</taxon>
    </lineage>
</organism>
<dbReference type="AlphaFoldDB" id="A0A8H8RVA2"/>
<dbReference type="PROSITE" id="PS50850">
    <property type="entry name" value="MFS"/>
    <property type="match status" value="1"/>
</dbReference>
<accession>A0A8H8RVA2</accession>
<dbReference type="Proteomes" id="UP000443090">
    <property type="component" value="Unassembled WGS sequence"/>
</dbReference>
<gene>
    <name evidence="8" type="primary">ght2_1</name>
    <name evidence="8" type="ORF">LOCC1_G004058</name>
</gene>
<reference evidence="8 9" key="1">
    <citation type="submission" date="2018-05" db="EMBL/GenBank/DDBJ databases">
        <title>Genome sequencing and assembly of the regulated plant pathogen Lachnellula willkommii and related sister species for the development of diagnostic species identification markers.</title>
        <authorList>
            <person name="Giroux E."/>
            <person name="Bilodeau G."/>
        </authorList>
    </citation>
    <scope>NUCLEOTIDE SEQUENCE [LARGE SCALE GENOMIC DNA]</scope>
    <source>
        <strain evidence="8 9">CBS 160.35</strain>
    </source>
</reference>
<dbReference type="InterPro" id="IPR050360">
    <property type="entry name" value="MFS_Sugar_Transporters"/>
</dbReference>
<dbReference type="InterPro" id="IPR036259">
    <property type="entry name" value="MFS_trans_sf"/>
</dbReference>
<name>A0A8H8RVA2_9HELO</name>
<keyword evidence="3 6" id="KW-0812">Transmembrane</keyword>
<dbReference type="PANTHER" id="PTHR48022">
    <property type="entry name" value="PLASTIDIC GLUCOSE TRANSPORTER 4"/>
    <property type="match status" value="1"/>
</dbReference>
<dbReference type="InterPro" id="IPR005828">
    <property type="entry name" value="MFS_sugar_transport-like"/>
</dbReference>
<keyword evidence="5 6" id="KW-0472">Membrane</keyword>
<dbReference type="SUPFAM" id="SSF103473">
    <property type="entry name" value="MFS general substrate transporter"/>
    <property type="match status" value="1"/>
</dbReference>
<feature type="domain" description="Major facilitator superfamily (MFS) profile" evidence="7">
    <location>
        <begin position="27"/>
        <end position="118"/>
    </location>
</feature>
<dbReference type="InterPro" id="IPR020846">
    <property type="entry name" value="MFS_dom"/>
</dbReference>
<keyword evidence="9" id="KW-1185">Reference proteome</keyword>
<feature type="transmembrane region" description="Helical" evidence="6">
    <location>
        <begin position="24"/>
        <end position="46"/>
    </location>
</feature>
<evidence type="ECO:0000256" key="1">
    <source>
        <dbReference type="ARBA" id="ARBA00004141"/>
    </source>
</evidence>
<keyword evidence="8" id="KW-0813">Transport</keyword>
<sequence length="118" mass="12258">MAGGLAITGTTDTSRIEAPVTLKAYLMCAFAAFGGVFFGYDTGWMGGIMGMKYYIRQYTGLAYPGPDASQAEKDAFVLPGWQQSLLTGILSCGTFFGAIIAGDVADRIGVAGPLLLAA</sequence>
<keyword evidence="4 6" id="KW-1133">Transmembrane helix</keyword>
<dbReference type="GO" id="GO:0016020">
    <property type="term" value="C:membrane"/>
    <property type="evidence" value="ECO:0007669"/>
    <property type="project" value="UniProtKB-SubCell"/>
</dbReference>